<evidence type="ECO:0000313" key="1">
    <source>
        <dbReference type="EMBL" id="KZN20437.1"/>
    </source>
</evidence>
<dbReference type="RefSeq" id="WP_063340481.1">
    <property type="nucleotide sequence ID" value="NZ_LUKJ01000002.1"/>
</dbReference>
<name>A0A161Z9P4_PSEFL</name>
<reference evidence="2" key="1">
    <citation type="submission" date="2016-03" db="EMBL/GenBank/DDBJ databases">
        <authorList>
            <person name="Ray J."/>
            <person name="Price M."/>
            <person name="Deutschbauer A."/>
        </authorList>
    </citation>
    <scope>NUCLEOTIDE SEQUENCE [LARGE SCALE GENOMIC DNA]</scope>
    <source>
        <strain evidence="2">FW300-N1B4</strain>
    </source>
</reference>
<dbReference type="EMBL" id="LUKJ01000002">
    <property type="protein sequence ID" value="KZN20437.1"/>
    <property type="molecule type" value="Genomic_DNA"/>
</dbReference>
<organism evidence="1 2">
    <name type="scientific">Pseudomonas fluorescens</name>
    <dbReference type="NCBI Taxonomy" id="294"/>
    <lineage>
        <taxon>Bacteria</taxon>
        <taxon>Pseudomonadati</taxon>
        <taxon>Pseudomonadota</taxon>
        <taxon>Gammaproteobacteria</taxon>
        <taxon>Pseudomonadales</taxon>
        <taxon>Pseudomonadaceae</taxon>
        <taxon>Pseudomonas</taxon>
    </lineage>
</organism>
<sequence length="256" mass="27831">MPSVACVIKTPAVSKTQFPDVAPVRLAVPMIRASDARMLALVSYQTPFNHDIDDLIDTAIYSYAGDLYQLIAAVDVLTPLATGEFIEGGLAFTIDRGKAVASAYANGIQGAADLAAISLAETPFLSQDYALGRLSAIPYLLITHKMHNVLDRPYHELILSVEKCARDVSAEGVQCSRWPIWEYEQALADMAGRLKKIESLVTSQEQTVQGEVAMFTLVHQVELMHSARDLPALQEAFNRLPALPGIDTSEPGSRFG</sequence>
<dbReference type="AlphaFoldDB" id="A0A161Z9P4"/>
<evidence type="ECO:0000313" key="2">
    <source>
        <dbReference type="Proteomes" id="UP000076489"/>
    </source>
</evidence>
<proteinExistence type="predicted"/>
<dbReference type="Proteomes" id="UP000076489">
    <property type="component" value="Unassembled WGS sequence"/>
</dbReference>
<comment type="caution">
    <text evidence="1">The sequence shown here is derived from an EMBL/GenBank/DDBJ whole genome shotgun (WGS) entry which is preliminary data.</text>
</comment>
<protein>
    <submittedName>
        <fullName evidence="1">Uncharacterized protein</fullName>
    </submittedName>
</protein>
<reference evidence="1 2" key="2">
    <citation type="journal article" date="2018" name="Nature">
        <title>Mutant phenotypes for thousands of bacterial genes of unknown function.</title>
        <authorList>
            <person name="Price M.N."/>
            <person name="Wetmore K.M."/>
            <person name="Waters R.J."/>
            <person name="Callaghan M."/>
            <person name="Ray J."/>
            <person name="Liu H."/>
            <person name="Kuehl J.V."/>
            <person name="Melnyk R.A."/>
            <person name="Lamson J.S."/>
            <person name="Suh Y."/>
            <person name="Carlson H.K."/>
            <person name="Esquivel Z."/>
            <person name="Sadeeshkumar H."/>
            <person name="Chakraborty R."/>
            <person name="Zane G.M."/>
            <person name="Rubin B.E."/>
            <person name="Wall J.D."/>
            <person name="Visel A."/>
            <person name="Bristow J."/>
            <person name="Blow M.J."/>
            <person name="Arkin A.P."/>
            <person name="Deutschbauer A.M."/>
        </authorList>
    </citation>
    <scope>NUCLEOTIDE SEQUENCE [LARGE SCALE GENOMIC DNA]</scope>
    <source>
        <strain evidence="1 2">FW300-N1B4</strain>
    </source>
</reference>
<accession>A0A161Z9P4</accession>
<gene>
    <name evidence="1" type="ORF">A1D17_02540</name>
</gene>